<dbReference type="PIRSF" id="PIRSF005917">
    <property type="entry name" value="MTase_YraL"/>
    <property type="match status" value="1"/>
</dbReference>
<feature type="domain" description="Tetrapyrrole methylase" evidence="7">
    <location>
        <begin position="5"/>
        <end position="203"/>
    </location>
</feature>
<comment type="function">
    <text evidence="6">Catalyzes the 2'-O-methylation of the ribose of cytidine 1402 (C1402) in 16S rRNA.</text>
</comment>
<dbReference type="InterPro" id="IPR008189">
    <property type="entry name" value="rRNA_ssu_MeTfrase_I"/>
</dbReference>
<keyword evidence="3 6" id="KW-0489">Methyltransferase</keyword>
<evidence type="ECO:0000313" key="9">
    <source>
        <dbReference type="Proteomes" id="UP000233417"/>
    </source>
</evidence>
<evidence type="ECO:0000259" key="7">
    <source>
        <dbReference type="Pfam" id="PF00590"/>
    </source>
</evidence>
<dbReference type="AlphaFoldDB" id="A0A2N2F3X9"/>
<evidence type="ECO:0000313" key="8">
    <source>
        <dbReference type="EMBL" id="PKN02912.1"/>
    </source>
</evidence>
<organism evidence="8 9">
    <name type="scientific">Candidatus Dojkabacteria bacterium HGW-Dojkabacteria-1</name>
    <dbReference type="NCBI Taxonomy" id="2013761"/>
    <lineage>
        <taxon>Bacteria</taxon>
        <taxon>Candidatus Dojkabacteria</taxon>
    </lineage>
</organism>
<keyword evidence="2 6" id="KW-0698">rRNA processing</keyword>
<comment type="catalytic activity">
    <reaction evidence="6">
        <text>cytidine(1402) in 16S rRNA + S-adenosyl-L-methionine = 2'-O-methylcytidine(1402) in 16S rRNA + S-adenosyl-L-homocysteine + H(+)</text>
        <dbReference type="Rhea" id="RHEA:42924"/>
        <dbReference type="Rhea" id="RHEA-COMP:10285"/>
        <dbReference type="Rhea" id="RHEA-COMP:10286"/>
        <dbReference type="ChEBI" id="CHEBI:15378"/>
        <dbReference type="ChEBI" id="CHEBI:57856"/>
        <dbReference type="ChEBI" id="CHEBI:59789"/>
        <dbReference type="ChEBI" id="CHEBI:74495"/>
        <dbReference type="ChEBI" id="CHEBI:82748"/>
        <dbReference type="EC" id="2.1.1.198"/>
    </reaction>
</comment>
<dbReference type="EC" id="2.1.1.198" evidence="6"/>
<dbReference type="Gene3D" id="3.30.950.10">
    <property type="entry name" value="Methyltransferase, Cobalt-precorrin-4 Transmethylase, Domain 2"/>
    <property type="match status" value="1"/>
</dbReference>
<dbReference type="InterPro" id="IPR014776">
    <property type="entry name" value="4pyrrole_Mease_sub2"/>
</dbReference>
<dbReference type="Gene3D" id="3.40.1010.10">
    <property type="entry name" value="Cobalt-precorrin-4 Transmethylase, Domain 1"/>
    <property type="match status" value="1"/>
</dbReference>
<evidence type="ECO:0000256" key="1">
    <source>
        <dbReference type="ARBA" id="ARBA00022490"/>
    </source>
</evidence>
<protein>
    <recommendedName>
        <fullName evidence="6">Ribosomal RNA small subunit methyltransferase I</fullName>
        <ecNumber evidence="6">2.1.1.198</ecNumber>
    </recommendedName>
    <alternativeName>
        <fullName evidence="6">16S rRNA 2'-O-ribose C1402 methyltransferase</fullName>
    </alternativeName>
    <alternativeName>
        <fullName evidence="6">rRNA (cytidine-2'-O-)-methyltransferase RsmI</fullName>
    </alternativeName>
</protein>
<reference evidence="8 9" key="1">
    <citation type="journal article" date="2017" name="ISME J.">
        <title>Potential for microbial H2 and metal transformations associated with novel bacteria and archaea in deep terrestrial subsurface sediments.</title>
        <authorList>
            <person name="Hernsdorf A.W."/>
            <person name="Amano Y."/>
            <person name="Miyakawa K."/>
            <person name="Ise K."/>
            <person name="Suzuki Y."/>
            <person name="Anantharaman K."/>
            <person name="Probst A."/>
            <person name="Burstein D."/>
            <person name="Thomas B.C."/>
            <person name="Banfield J.F."/>
        </authorList>
    </citation>
    <scope>NUCLEOTIDE SEQUENCE [LARGE SCALE GENOMIC DNA]</scope>
    <source>
        <strain evidence="8">HGW-Dojkabacteria-1</strain>
    </source>
</reference>
<accession>A0A2N2F3X9</accession>
<evidence type="ECO:0000256" key="4">
    <source>
        <dbReference type="ARBA" id="ARBA00022679"/>
    </source>
</evidence>
<dbReference type="PANTHER" id="PTHR46111">
    <property type="entry name" value="RIBOSOMAL RNA SMALL SUBUNIT METHYLTRANSFERASE I"/>
    <property type="match status" value="1"/>
</dbReference>
<comment type="caution">
    <text evidence="8">The sequence shown here is derived from an EMBL/GenBank/DDBJ whole genome shotgun (WGS) entry which is preliminary data.</text>
</comment>
<gene>
    <name evidence="6 8" type="primary">rsmI</name>
    <name evidence="8" type="ORF">CVU76_02715</name>
</gene>
<dbReference type="InterPro" id="IPR014777">
    <property type="entry name" value="4pyrrole_Mease_sub1"/>
</dbReference>
<dbReference type="EMBL" id="PHAO01000001">
    <property type="protein sequence ID" value="PKN02912.1"/>
    <property type="molecule type" value="Genomic_DNA"/>
</dbReference>
<sequence length="231" mass="25844">MNKGKLYVVATPIGNLGDMTFRAVEILKSVAFILAEDTRESIKLLKRYDIPTQLVSYRDQNHERMMSKIYEKLDMGLNLALVSDCGTPLISDPGFKLVRELRKSGYEIESIPGPSALTAALSISGLPTDKFSFLGFLPKSEKKRIELLKKYLSQGTTVVYESPKRILSLVELISLIDETTFVVLLKDLTKSREEVIQGSTTEVINILKGKGYEENPHGEFVVLANITSQRE</sequence>
<dbReference type="InterPro" id="IPR000878">
    <property type="entry name" value="4pyrrol_Mease"/>
</dbReference>
<comment type="subcellular location">
    <subcellularLocation>
        <location evidence="6">Cytoplasm</location>
    </subcellularLocation>
</comment>
<keyword evidence="1 6" id="KW-0963">Cytoplasm</keyword>
<evidence type="ECO:0000256" key="5">
    <source>
        <dbReference type="ARBA" id="ARBA00022691"/>
    </source>
</evidence>
<evidence type="ECO:0000256" key="3">
    <source>
        <dbReference type="ARBA" id="ARBA00022603"/>
    </source>
</evidence>
<dbReference type="NCBIfam" id="TIGR00096">
    <property type="entry name" value="16S rRNA (cytidine(1402)-2'-O)-methyltransferase"/>
    <property type="match status" value="1"/>
</dbReference>
<keyword evidence="4 6" id="KW-0808">Transferase</keyword>
<dbReference type="PANTHER" id="PTHR46111:SF1">
    <property type="entry name" value="RIBOSOMAL RNA SMALL SUBUNIT METHYLTRANSFERASE I"/>
    <property type="match status" value="1"/>
</dbReference>
<dbReference type="Pfam" id="PF00590">
    <property type="entry name" value="TP_methylase"/>
    <property type="match status" value="1"/>
</dbReference>
<comment type="similarity">
    <text evidence="6">Belongs to the methyltransferase superfamily. RsmI family.</text>
</comment>
<name>A0A2N2F3X9_9BACT</name>
<dbReference type="GO" id="GO:0005737">
    <property type="term" value="C:cytoplasm"/>
    <property type="evidence" value="ECO:0007669"/>
    <property type="project" value="UniProtKB-SubCell"/>
</dbReference>
<dbReference type="CDD" id="cd11648">
    <property type="entry name" value="RsmI"/>
    <property type="match status" value="1"/>
</dbReference>
<evidence type="ECO:0000256" key="2">
    <source>
        <dbReference type="ARBA" id="ARBA00022552"/>
    </source>
</evidence>
<dbReference type="GO" id="GO:0070677">
    <property type="term" value="F:rRNA (cytosine-2'-O-)-methyltransferase activity"/>
    <property type="evidence" value="ECO:0007669"/>
    <property type="project" value="UniProtKB-UniRule"/>
</dbReference>
<dbReference type="HAMAP" id="MF_01877">
    <property type="entry name" value="16SrRNA_methyltr_I"/>
    <property type="match status" value="1"/>
</dbReference>
<dbReference type="InterPro" id="IPR035996">
    <property type="entry name" value="4pyrrol_Methylase_sf"/>
</dbReference>
<keyword evidence="5 6" id="KW-0949">S-adenosyl-L-methionine</keyword>
<evidence type="ECO:0000256" key="6">
    <source>
        <dbReference type="HAMAP-Rule" id="MF_01877"/>
    </source>
</evidence>
<dbReference type="SUPFAM" id="SSF53790">
    <property type="entry name" value="Tetrapyrrole methylase"/>
    <property type="match status" value="1"/>
</dbReference>
<proteinExistence type="inferred from homology"/>
<dbReference type="FunFam" id="3.40.1010.10:FF:000007">
    <property type="entry name" value="Ribosomal RNA small subunit methyltransferase I"/>
    <property type="match status" value="1"/>
</dbReference>
<dbReference type="Proteomes" id="UP000233417">
    <property type="component" value="Unassembled WGS sequence"/>
</dbReference>